<keyword evidence="3" id="KW-1185">Reference proteome</keyword>
<proteinExistence type="predicted"/>
<feature type="region of interest" description="Disordered" evidence="1">
    <location>
        <begin position="23"/>
        <end position="52"/>
    </location>
</feature>
<name>A0A5B7DI46_PORTR</name>
<dbReference type="EMBL" id="VSRR010000953">
    <property type="protein sequence ID" value="MPC21211.1"/>
    <property type="molecule type" value="Genomic_DNA"/>
</dbReference>
<feature type="compositionally biased region" description="Pro residues" evidence="1">
    <location>
        <begin position="40"/>
        <end position="49"/>
    </location>
</feature>
<protein>
    <submittedName>
        <fullName evidence="2">Uncharacterized protein</fullName>
    </submittedName>
</protein>
<accession>A0A5B7DI46</accession>
<evidence type="ECO:0000313" key="2">
    <source>
        <dbReference type="EMBL" id="MPC21211.1"/>
    </source>
</evidence>
<comment type="caution">
    <text evidence="2">The sequence shown here is derived from an EMBL/GenBank/DDBJ whole genome shotgun (WGS) entry which is preliminary data.</text>
</comment>
<gene>
    <name evidence="2" type="ORF">E2C01_014188</name>
</gene>
<evidence type="ECO:0000313" key="3">
    <source>
        <dbReference type="Proteomes" id="UP000324222"/>
    </source>
</evidence>
<feature type="region of interest" description="Disordered" evidence="1">
    <location>
        <begin position="83"/>
        <end position="112"/>
    </location>
</feature>
<dbReference type="AlphaFoldDB" id="A0A5B7DI46"/>
<organism evidence="2 3">
    <name type="scientific">Portunus trituberculatus</name>
    <name type="common">Swimming crab</name>
    <name type="synonym">Neptunus trituberculatus</name>
    <dbReference type="NCBI Taxonomy" id="210409"/>
    <lineage>
        <taxon>Eukaryota</taxon>
        <taxon>Metazoa</taxon>
        <taxon>Ecdysozoa</taxon>
        <taxon>Arthropoda</taxon>
        <taxon>Crustacea</taxon>
        <taxon>Multicrustacea</taxon>
        <taxon>Malacostraca</taxon>
        <taxon>Eumalacostraca</taxon>
        <taxon>Eucarida</taxon>
        <taxon>Decapoda</taxon>
        <taxon>Pleocyemata</taxon>
        <taxon>Brachyura</taxon>
        <taxon>Eubrachyura</taxon>
        <taxon>Portunoidea</taxon>
        <taxon>Portunidae</taxon>
        <taxon>Portuninae</taxon>
        <taxon>Portunus</taxon>
    </lineage>
</organism>
<reference evidence="2 3" key="1">
    <citation type="submission" date="2019-05" db="EMBL/GenBank/DDBJ databases">
        <title>Another draft genome of Portunus trituberculatus and its Hox gene families provides insights of decapod evolution.</title>
        <authorList>
            <person name="Jeong J.-H."/>
            <person name="Song I."/>
            <person name="Kim S."/>
            <person name="Choi T."/>
            <person name="Kim D."/>
            <person name="Ryu S."/>
            <person name="Kim W."/>
        </authorList>
    </citation>
    <scope>NUCLEOTIDE SEQUENCE [LARGE SCALE GENOMIC DNA]</scope>
    <source>
        <tissue evidence="2">Muscle</tissue>
    </source>
</reference>
<sequence>MNRFITSLKMRRGSLQCRAEQVINPTLVDPNTSTSATSPSPIPPPPAPSPIHLTDQLPLRKQAGFMTGVDSRFICIQAGPDTLPERSSLAQNRRGVRWDAEDDDKNGDDGPDYGVGGDGYCAGDGGCGGGGDGEHVALMVVPPGYGTRREAEAVSLGDEAASLRTFHSHTTLRHHVKLSGEALSTHAREQNDPPPISHLQGRTEAQKVSRKGHLMPTFSSPKEVTPSYHCLASLSGTKSGRHGHVTAKPPAMH</sequence>
<feature type="region of interest" description="Disordered" evidence="1">
    <location>
        <begin position="207"/>
        <end position="226"/>
    </location>
</feature>
<dbReference type="Proteomes" id="UP000324222">
    <property type="component" value="Unassembled WGS sequence"/>
</dbReference>
<evidence type="ECO:0000256" key="1">
    <source>
        <dbReference type="SAM" id="MobiDB-lite"/>
    </source>
</evidence>
<feature type="region of interest" description="Disordered" evidence="1">
    <location>
        <begin position="232"/>
        <end position="253"/>
    </location>
</feature>
<feature type="compositionally biased region" description="Acidic residues" evidence="1">
    <location>
        <begin position="100"/>
        <end position="111"/>
    </location>
</feature>